<protein>
    <submittedName>
        <fullName evidence="2">Adenylate kinase</fullName>
    </submittedName>
</protein>
<keyword evidence="2" id="KW-0418">Kinase</keyword>
<dbReference type="EMBL" id="ASPP01023509">
    <property type="protein sequence ID" value="ETO10359.1"/>
    <property type="molecule type" value="Genomic_DNA"/>
</dbReference>
<keyword evidence="3" id="KW-1185">Reference proteome</keyword>
<gene>
    <name evidence="2" type="ORF">RFI_27018</name>
</gene>
<dbReference type="InterPro" id="IPR027417">
    <property type="entry name" value="P-loop_NTPase"/>
</dbReference>
<dbReference type="Gene3D" id="3.40.50.300">
    <property type="entry name" value="P-loop containing nucleotide triphosphate hydrolases"/>
    <property type="match status" value="1"/>
</dbReference>
<feature type="compositionally biased region" description="Basic residues" evidence="1">
    <location>
        <begin position="1"/>
        <end position="17"/>
    </location>
</feature>
<feature type="region of interest" description="Disordered" evidence="1">
    <location>
        <begin position="1"/>
        <end position="21"/>
    </location>
</feature>
<proteinExistence type="predicted"/>
<dbReference type="AlphaFoldDB" id="X6M907"/>
<dbReference type="GO" id="GO:0016301">
    <property type="term" value="F:kinase activity"/>
    <property type="evidence" value="ECO:0007669"/>
    <property type="project" value="UniProtKB-KW"/>
</dbReference>
<name>X6M907_RETFI</name>
<reference evidence="2 3" key="1">
    <citation type="journal article" date="2013" name="Curr. Biol.">
        <title>The Genome of the Foraminiferan Reticulomyxa filosa.</title>
        <authorList>
            <person name="Glockner G."/>
            <person name="Hulsmann N."/>
            <person name="Schleicher M."/>
            <person name="Noegel A.A."/>
            <person name="Eichinger L."/>
            <person name="Gallinger C."/>
            <person name="Pawlowski J."/>
            <person name="Sierra R."/>
            <person name="Euteneuer U."/>
            <person name="Pillet L."/>
            <person name="Moustafa A."/>
            <person name="Platzer M."/>
            <person name="Groth M."/>
            <person name="Szafranski K."/>
            <person name="Schliwa M."/>
        </authorList>
    </citation>
    <scope>NUCLEOTIDE SEQUENCE [LARGE SCALE GENOMIC DNA]</scope>
</reference>
<feature type="non-terminal residue" evidence="2">
    <location>
        <position position="1"/>
    </location>
</feature>
<organism evidence="2 3">
    <name type="scientific">Reticulomyxa filosa</name>
    <dbReference type="NCBI Taxonomy" id="46433"/>
    <lineage>
        <taxon>Eukaryota</taxon>
        <taxon>Sar</taxon>
        <taxon>Rhizaria</taxon>
        <taxon>Retaria</taxon>
        <taxon>Foraminifera</taxon>
        <taxon>Monothalamids</taxon>
        <taxon>Reticulomyxidae</taxon>
        <taxon>Reticulomyxa</taxon>
    </lineage>
</organism>
<sequence length="240" mass="27885">KNKKKNLKKKKKKKKQVKATGVGSEVEIRPTDLDATKARFRYAEFHSQMYHSLQLIQKKFPFHFINAEGAMEEVKKSIEMELAYQSKAELADTTFDNVRRIPLAGEIKKDARLQLVQRLDTYEKNHKSLFDQVIATIIREKRKRKALFKKIGQAIIRTENPIFFREEGLALRMVLDLLSERGYRVVLDYLKDKHPEKVDPSTGVISFSIRKVLVFHVSFPPPKIRHATAESVDGWDVHIV</sequence>
<evidence type="ECO:0000313" key="2">
    <source>
        <dbReference type="EMBL" id="ETO10359.1"/>
    </source>
</evidence>
<accession>X6M907</accession>
<dbReference type="Proteomes" id="UP000023152">
    <property type="component" value="Unassembled WGS sequence"/>
</dbReference>
<comment type="caution">
    <text evidence="2">The sequence shown here is derived from an EMBL/GenBank/DDBJ whole genome shotgun (WGS) entry which is preliminary data.</text>
</comment>
<evidence type="ECO:0000256" key="1">
    <source>
        <dbReference type="SAM" id="MobiDB-lite"/>
    </source>
</evidence>
<evidence type="ECO:0000313" key="3">
    <source>
        <dbReference type="Proteomes" id="UP000023152"/>
    </source>
</evidence>
<keyword evidence="2" id="KW-0808">Transferase</keyword>
<dbReference type="OrthoDB" id="248923at2759"/>